<reference evidence="1" key="1">
    <citation type="submission" date="2019-10" db="EMBL/GenBank/DDBJ databases">
        <title>Otarine herpesvirus 4 in Northern fur seal genital swab.</title>
        <authorList>
            <person name="Deming A.C."/>
            <person name="Wellehan J.F.X."/>
            <person name="Gulland F.M.D."/>
        </authorList>
    </citation>
    <scope>NUCLEOTIDE SEQUENCE</scope>
    <source>
        <strain evidence="1">Cu11-001</strain>
    </source>
</reference>
<dbReference type="EMBL" id="MN545487">
    <property type="protein sequence ID" value="QRE02515.1"/>
    <property type="molecule type" value="Genomic_DNA"/>
</dbReference>
<dbReference type="Pfam" id="PF03038">
    <property type="entry name" value="Herpes_UL95"/>
    <property type="match status" value="1"/>
</dbReference>
<sequence length="375" mass="42114">MFSALALDARGDPERTKQYARGVELAMRLCEQTPEQFKLIETPLSSFLLVSNVMPDDIRPWNTHNFKDLDFSGLCLPRLKMLDSIVGHGGNDTSPMVYRFGGNADGDKVSTSELAGGATSWLNTNVCSSDDVVDQKSSVCNNEQCIESKCFGNEGTCPGYIPYEFKCWQRALSLNRDDIINEAVFNLALPKHWHGTLPVDPLPWVWLLFYGKYSFCNEEECIYQRSLGRPGPVLFPPHLYAPLTDINSFMAHVCRIVKHLYGNSVSVSDVIVPDARPPFNIQRLQQVLKKMVDVNDDEPVYIARRCLPCTLYQQNAMAYKISSGLRTCIILQGEGQKYITEPLGRSRCTLTGDVILWPTYNITSILRDMGSHGPN</sequence>
<gene>
    <name evidence="1" type="primary">ORF34</name>
</gene>
<proteinExistence type="predicted"/>
<protein>
    <recommendedName>
        <fullName evidence="2">Protein UL95</fullName>
    </recommendedName>
</protein>
<name>A0A889IW82_9GAMA</name>
<evidence type="ECO:0008006" key="2">
    <source>
        <dbReference type="Google" id="ProtNLM"/>
    </source>
</evidence>
<evidence type="ECO:0000313" key="1">
    <source>
        <dbReference type="EMBL" id="QRE02515.1"/>
    </source>
</evidence>
<organism evidence="1">
    <name type="scientific">Otarine gammaherpesvirus 4</name>
    <dbReference type="NCBI Taxonomy" id="2801541"/>
    <lineage>
        <taxon>Viruses</taxon>
        <taxon>Duplodnaviria</taxon>
        <taxon>Heunggongvirae</taxon>
        <taxon>Peploviricota</taxon>
        <taxon>Herviviricetes</taxon>
        <taxon>Herpesvirales</taxon>
        <taxon>Orthoherpesviridae</taxon>
        <taxon>Gammaherpesvirinae</taxon>
    </lineage>
</organism>
<dbReference type="InterPro" id="IPR004280">
    <property type="entry name" value="Herpes_UL95"/>
</dbReference>
<accession>A0A889IW82</accession>